<evidence type="ECO:0000256" key="1">
    <source>
        <dbReference type="SAM" id="Phobius"/>
    </source>
</evidence>
<name>A0ABY5IF12_9VIBR</name>
<gene>
    <name evidence="2" type="ORF">HB762_08850</name>
</gene>
<evidence type="ECO:0000313" key="2">
    <source>
        <dbReference type="EMBL" id="UTZ31501.1"/>
    </source>
</evidence>
<dbReference type="EMBL" id="CP050470">
    <property type="protein sequence ID" value="UTZ31501.1"/>
    <property type="molecule type" value="Genomic_DNA"/>
</dbReference>
<organism evidence="2 3">
    <name type="scientific">Vibrio campbellii</name>
    <dbReference type="NCBI Taxonomy" id="680"/>
    <lineage>
        <taxon>Bacteria</taxon>
        <taxon>Pseudomonadati</taxon>
        <taxon>Pseudomonadota</taxon>
        <taxon>Gammaproteobacteria</taxon>
        <taxon>Vibrionales</taxon>
        <taxon>Vibrionaceae</taxon>
        <taxon>Vibrio</taxon>
    </lineage>
</organism>
<keyword evidence="3" id="KW-1185">Reference proteome</keyword>
<evidence type="ECO:0000313" key="3">
    <source>
        <dbReference type="Proteomes" id="UP001059912"/>
    </source>
</evidence>
<proteinExistence type="predicted"/>
<keyword evidence="1" id="KW-0812">Transmembrane</keyword>
<dbReference type="Proteomes" id="UP001059912">
    <property type="component" value="Chromosome 1"/>
</dbReference>
<feature type="transmembrane region" description="Helical" evidence="1">
    <location>
        <begin position="39"/>
        <end position="60"/>
    </location>
</feature>
<sequence length="254" mass="29097">MVEKITHIKNPLTVIAMFAAIAEISGTIVLPFVDAAHQGLYIWFLMLFPTLLVGAFFLTLNLNHKVLYAPSDYQNEENFLKLFGYAEPQDQLNKIKEELIEDGVDIKLNSDSVRMSRAILAEKLALTSLSKKLNLSFKPDVTFRTPSGRNILFDGVAVDGSFVHAIETKLITSKSGVKSRVKKAFEQAHQVQEQWQGFDIRRLVFHLYIVLDSNEISENEVKRQIKEVQENYPIRLKVEVVRLNDLKNEWQFCL</sequence>
<dbReference type="RefSeq" id="WP_255898011.1">
    <property type="nucleotide sequence ID" value="NZ_CP050470.1"/>
</dbReference>
<protein>
    <submittedName>
        <fullName evidence="2">Uncharacterized protein</fullName>
    </submittedName>
</protein>
<keyword evidence="1" id="KW-1133">Transmembrane helix</keyword>
<feature type="transmembrane region" description="Helical" evidence="1">
    <location>
        <begin position="12"/>
        <end position="33"/>
    </location>
</feature>
<reference evidence="2" key="1">
    <citation type="submission" date="2020-03" db="EMBL/GenBank/DDBJ databases">
        <title>Five strains of Vibrio campbellii isolated from Mariana Trench.</title>
        <authorList>
            <person name="Liang J."/>
            <person name="Zhang X.-H."/>
        </authorList>
    </citation>
    <scope>NUCLEOTIDE SEQUENCE</scope>
    <source>
        <strain evidence="2">LJC013</strain>
    </source>
</reference>
<keyword evidence="1" id="KW-0472">Membrane</keyword>
<accession>A0ABY5IF12</accession>